<dbReference type="PANTHER" id="PTHR23026:SF123">
    <property type="entry name" value="NAD(P)H NITROREDUCTASE RV3131-RELATED"/>
    <property type="match status" value="1"/>
</dbReference>
<dbReference type="AlphaFoldDB" id="A0A498H528"/>
<sequence>MTNPHCDVWNLRESDYPYSETPDEQLRFLLGYAILAPSGHNSQPWRFRIEDGSILLFVDPGRGLPVVDPEGRELAISCGAALEHLLIAVRHFGNAGRFALFPEPENRTLLARIDPGEPAEAPESVHRCFAAITRRRTNRKTYRDERLPAMILDDLAAAVAGAGVRLHVASDDVERGGIAGLVAEADRIQQADSAYRRELAAWMRSNVNPGSDGTPGYALGIGTLPSLVSPLLVSLVDMGDRQAAGDRETAVSAPTLVLLETGADDSVAWLSAGRALARLLLIARSHGVWASYLNQAVEVPETRERLRQVAAVSGYPQLLIRLGYADDVPPTPRRTVDEVLG</sequence>
<dbReference type="Gene3D" id="3.40.109.30">
    <property type="entry name" value="putative nitroreductase (tm1586), domain 2"/>
    <property type="match status" value="1"/>
</dbReference>
<dbReference type="NCBIfam" id="NF047509">
    <property type="entry name" value="Rv3131_FMN_oxido"/>
    <property type="match status" value="1"/>
</dbReference>
<gene>
    <name evidence="1" type="ORF">ABH15_03050</name>
</gene>
<keyword evidence="2" id="KW-1185">Reference proteome</keyword>
<reference evidence="1 2" key="1">
    <citation type="journal article" date="2015" name="Int. J. Syst. Evol. Microbiol.">
        <title>Methanoculleus taiwanensis sp. nov., a methanogen isolated from deep marine sediment at the deformation front area near Taiwan.</title>
        <authorList>
            <person name="Weng C.Y."/>
            <person name="Chen S.C."/>
            <person name="Lai M.C."/>
            <person name="Wu S.Y."/>
            <person name="Lin S."/>
            <person name="Yang T.F."/>
            <person name="Chen P.C."/>
        </authorList>
    </citation>
    <scope>NUCLEOTIDE SEQUENCE [LARGE SCALE GENOMIC DNA]</scope>
    <source>
        <strain evidence="1 2">CYW4</strain>
    </source>
</reference>
<dbReference type="SUPFAM" id="SSF55469">
    <property type="entry name" value="FMN-dependent nitroreductase-like"/>
    <property type="match status" value="1"/>
</dbReference>
<evidence type="ECO:0000313" key="1">
    <source>
        <dbReference type="EMBL" id="RXE57118.1"/>
    </source>
</evidence>
<evidence type="ECO:0000313" key="2">
    <source>
        <dbReference type="Proteomes" id="UP000290932"/>
    </source>
</evidence>
<accession>A0A498H528</accession>
<dbReference type="Proteomes" id="UP000290932">
    <property type="component" value="Unassembled WGS sequence"/>
</dbReference>
<proteinExistence type="predicted"/>
<dbReference type="Gene3D" id="3.40.109.10">
    <property type="entry name" value="NADH Oxidase"/>
    <property type="match status" value="1"/>
</dbReference>
<evidence type="ECO:0008006" key="3">
    <source>
        <dbReference type="Google" id="ProtNLM"/>
    </source>
</evidence>
<protein>
    <recommendedName>
        <fullName evidence="3">Nitroreductase</fullName>
    </recommendedName>
</protein>
<dbReference type="EMBL" id="LHQS01000001">
    <property type="protein sequence ID" value="RXE57118.1"/>
    <property type="molecule type" value="Genomic_DNA"/>
</dbReference>
<dbReference type="InterPro" id="IPR050627">
    <property type="entry name" value="Nitroreductase/BluB"/>
</dbReference>
<dbReference type="GO" id="GO:0016491">
    <property type="term" value="F:oxidoreductase activity"/>
    <property type="evidence" value="ECO:0007669"/>
    <property type="project" value="InterPro"/>
</dbReference>
<organism evidence="1 2">
    <name type="scientific">Methanoculleus taiwanensis</name>
    <dbReference type="NCBI Taxonomy" id="1550565"/>
    <lineage>
        <taxon>Archaea</taxon>
        <taxon>Methanobacteriati</taxon>
        <taxon>Methanobacteriota</taxon>
        <taxon>Stenosarchaea group</taxon>
        <taxon>Methanomicrobia</taxon>
        <taxon>Methanomicrobiales</taxon>
        <taxon>Methanomicrobiaceae</taxon>
        <taxon>Methanoculleus</taxon>
    </lineage>
</organism>
<dbReference type="PANTHER" id="PTHR23026">
    <property type="entry name" value="NADPH NITROREDUCTASE"/>
    <property type="match status" value="1"/>
</dbReference>
<dbReference type="RefSeq" id="WP_128692881.1">
    <property type="nucleotide sequence ID" value="NZ_LHQS01000001.1"/>
</dbReference>
<name>A0A498H528_9EURY</name>
<dbReference type="OrthoDB" id="287850at2157"/>
<dbReference type="InterPro" id="IPR000415">
    <property type="entry name" value="Nitroreductase-like"/>
</dbReference>
<comment type="caution">
    <text evidence="1">The sequence shown here is derived from an EMBL/GenBank/DDBJ whole genome shotgun (WGS) entry which is preliminary data.</text>
</comment>